<name>A0A0A2LHK2_9FLAO</name>
<reference evidence="2 3" key="1">
    <citation type="submission" date="2013-09" db="EMBL/GenBank/DDBJ databases">
        <authorList>
            <person name="Zeng Z."/>
            <person name="Chen C."/>
        </authorList>
    </citation>
    <scope>NUCLEOTIDE SEQUENCE [LARGE SCALE GENOMIC DNA]</scope>
    <source>
        <strain evidence="2 3">F44-8</strain>
    </source>
</reference>
<evidence type="ECO:0000313" key="3">
    <source>
        <dbReference type="Proteomes" id="UP000030129"/>
    </source>
</evidence>
<dbReference type="STRING" id="1406840.Q763_17305"/>
<dbReference type="EMBL" id="JRLV01000036">
    <property type="protein sequence ID" value="KGO78666.1"/>
    <property type="molecule type" value="Genomic_DNA"/>
</dbReference>
<comment type="caution">
    <text evidence="2">The sequence shown here is derived from an EMBL/GenBank/DDBJ whole genome shotgun (WGS) entry which is preliminary data.</text>
</comment>
<evidence type="ECO:0000256" key="1">
    <source>
        <dbReference type="SAM" id="Coils"/>
    </source>
</evidence>
<evidence type="ECO:0000313" key="2">
    <source>
        <dbReference type="EMBL" id="KGO78666.1"/>
    </source>
</evidence>
<feature type="coiled-coil region" evidence="1">
    <location>
        <begin position="1"/>
        <end position="28"/>
    </location>
</feature>
<keyword evidence="1" id="KW-0175">Coiled coil</keyword>
<sequence length="83" mass="9555">MKNLICQLESVNRLISECEQEIESIQNLPYYSVFKLEDQRTSDLTQLTSQLKGYHSQKIILLNQLETSLKFEKAASEQYAIAG</sequence>
<proteinExistence type="predicted"/>
<dbReference type="Proteomes" id="UP000030129">
    <property type="component" value="Unassembled WGS sequence"/>
</dbReference>
<dbReference type="AlphaFoldDB" id="A0A0A2LHK2"/>
<keyword evidence="3" id="KW-1185">Reference proteome</keyword>
<accession>A0A0A2LHK2</accession>
<gene>
    <name evidence="2" type="ORF">Q763_17305</name>
</gene>
<dbReference type="RefSeq" id="WP_035136239.1">
    <property type="nucleotide sequence ID" value="NZ_JRLV01000036.1"/>
</dbReference>
<protein>
    <submittedName>
        <fullName evidence="2">Uncharacterized protein</fullName>
    </submittedName>
</protein>
<organism evidence="2 3">
    <name type="scientific">Flavobacterium beibuense F44-8</name>
    <dbReference type="NCBI Taxonomy" id="1406840"/>
    <lineage>
        <taxon>Bacteria</taxon>
        <taxon>Pseudomonadati</taxon>
        <taxon>Bacteroidota</taxon>
        <taxon>Flavobacteriia</taxon>
        <taxon>Flavobacteriales</taxon>
        <taxon>Flavobacteriaceae</taxon>
        <taxon>Flavobacterium</taxon>
    </lineage>
</organism>